<dbReference type="KEGG" id="mpro:BJP34_24420"/>
<proteinExistence type="predicted"/>
<evidence type="ECO:0000313" key="2">
    <source>
        <dbReference type="Proteomes" id="UP000177870"/>
    </source>
</evidence>
<accession>A0A1D8TXI4</accession>
<dbReference type="EMBL" id="CP017599">
    <property type="protein sequence ID" value="AOX02166.1"/>
    <property type="molecule type" value="Genomic_DNA"/>
</dbReference>
<dbReference type="Proteomes" id="UP000177870">
    <property type="component" value="Chromosome"/>
</dbReference>
<organism evidence="1 2">
    <name type="scientific">Moorena producens PAL-8-15-08-1</name>
    <dbReference type="NCBI Taxonomy" id="1458985"/>
    <lineage>
        <taxon>Bacteria</taxon>
        <taxon>Bacillati</taxon>
        <taxon>Cyanobacteriota</taxon>
        <taxon>Cyanophyceae</taxon>
        <taxon>Coleofasciculales</taxon>
        <taxon>Coleofasciculaceae</taxon>
        <taxon>Moorena</taxon>
    </lineage>
</organism>
<gene>
    <name evidence="1" type="ORF">BJP34_24420</name>
</gene>
<evidence type="ECO:0000313" key="1">
    <source>
        <dbReference type="EMBL" id="AOX02166.1"/>
    </source>
</evidence>
<dbReference type="AlphaFoldDB" id="A0A1D8TXI4"/>
<reference evidence="2" key="1">
    <citation type="submission" date="2016-10" db="EMBL/GenBank/DDBJ databases">
        <title>Comparative genomics uncovers the prolific and rare metabolic potential of the cyanobacterial genus Moorea.</title>
        <authorList>
            <person name="Leao T."/>
            <person name="Castelao G."/>
            <person name="Korobeynikov A."/>
            <person name="Monroe E.A."/>
            <person name="Podell S."/>
            <person name="Glukhov E."/>
            <person name="Allen E."/>
            <person name="Gerwick W.H."/>
            <person name="Gerwick L."/>
        </authorList>
    </citation>
    <scope>NUCLEOTIDE SEQUENCE [LARGE SCALE GENOMIC DNA]</scope>
    <source>
        <strain evidence="2">PAL-8-15-08-1</strain>
    </source>
</reference>
<protein>
    <submittedName>
        <fullName evidence="1">Uncharacterized protein</fullName>
    </submittedName>
</protein>
<name>A0A1D8TXI4_9CYAN</name>
<sequence length="99" mass="10832">MLGNANAPRVTKGQSLLAWPFGQSPTLRERSIAFLIHININNFFNFAKFLNLSKLKLSAISYQLSADEQSVLLNKISCSRSVANGQRPTANGQRPTANG</sequence>